<feature type="domain" description="Pyrroloquinoline quinone-dependent pyranose dehydrogenase beta-propeller" evidence="3">
    <location>
        <begin position="254"/>
        <end position="652"/>
    </location>
</feature>
<dbReference type="InterPro" id="IPR015920">
    <property type="entry name" value="Cellobiose_DH-like_cyt"/>
</dbReference>
<keyword evidence="5" id="KW-1185">Reference proteome</keyword>
<dbReference type="CDD" id="cd09630">
    <property type="entry name" value="CDH_like_cytochrome"/>
    <property type="match status" value="1"/>
</dbReference>
<dbReference type="SUPFAM" id="SSF50952">
    <property type="entry name" value="Soluble quinoprotein glucose dehydrogenase"/>
    <property type="match status" value="1"/>
</dbReference>
<evidence type="ECO:0000313" key="5">
    <source>
        <dbReference type="Proteomes" id="UP000799429"/>
    </source>
</evidence>
<dbReference type="InterPro" id="IPR011041">
    <property type="entry name" value="Quinoprot_gluc/sorb_DH_b-prop"/>
</dbReference>
<feature type="domain" description="Cellobiose dehydrogenase-like cytochrome" evidence="2">
    <location>
        <begin position="24"/>
        <end position="200"/>
    </location>
</feature>
<dbReference type="AlphaFoldDB" id="A0A9P4SHI9"/>
<evidence type="ECO:0000259" key="2">
    <source>
        <dbReference type="Pfam" id="PF16010"/>
    </source>
</evidence>
<dbReference type="Gene3D" id="2.60.40.1210">
    <property type="entry name" value="Cellobiose dehydrogenase, cytochrome domain"/>
    <property type="match status" value="1"/>
</dbReference>
<dbReference type="Pfam" id="PF22807">
    <property type="entry name" value="TrAA12"/>
    <property type="match status" value="1"/>
</dbReference>
<evidence type="ECO:0000313" key="4">
    <source>
        <dbReference type="EMBL" id="KAF2841713.1"/>
    </source>
</evidence>
<feature type="signal peptide" evidence="1">
    <location>
        <begin position="1"/>
        <end position="19"/>
    </location>
</feature>
<accession>A0A9P4SHI9</accession>
<comment type="caution">
    <text evidence="4">The sequence shown here is derived from an EMBL/GenBank/DDBJ whole genome shotgun (WGS) entry which is preliminary data.</text>
</comment>
<dbReference type="Proteomes" id="UP000799429">
    <property type="component" value="Unassembled WGS sequence"/>
</dbReference>
<dbReference type="SUPFAM" id="SSF49344">
    <property type="entry name" value="CBD9-like"/>
    <property type="match status" value="1"/>
</dbReference>
<proteinExistence type="predicted"/>
<dbReference type="InterPro" id="IPR054539">
    <property type="entry name" value="Beta-prop_PDH"/>
</dbReference>
<keyword evidence="1" id="KW-0732">Signal</keyword>
<feature type="chain" id="PRO_5040253793" evidence="1">
    <location>
        <begin position="20"/>
        <end position="653"/>
    </location>
</feature>
<gene>
    <name evidence="4" type="ORF">M501DRAFT_1014495</name>
</gene>
<organism evidence="4 5">
    <name type="scientific">Patellaria atrata CBS 101060</name>
    <dbReference type="NCBI Taxonomy" id="1346257"/>
    <lineage>
        <taxon>Eukaryota</taxon>
        <taxon>Fungi</taxon>
        <taxon>Dikarya</taxon>
        <taxon>Ascomycota</taxon>
        <taxon>Pezizomycotina</taxon>
        <taxon>Dothideomycetes</taxon>
        <taxon>Dothideomycetes incertae sedis</taxon>
        <taxon>Patellariales</taxon>
        <taxon>Patellariaceae</taxon>
        <taxon>Patellaria</taxon>
    </lineage>
</organism>
<name>A0A9P4SHI9_9PEZI</name>
<dbReference type="Pfam" id="PF16010">
    <property type="entry name" value="CDH-cyt"/>
    <property type="match status" value="1"/>
</dbReference>
<dbReference type="InterPro" id="IPR011042">
    <property type="entry name" value="6-blade_b-propeller_TolB-like"/>
</dbReference>
<protein>
    <submittedName>
        <fullName evidence="4">Iron reductase domain protein</fullName>
    </submittedName>
</protein>
<dbReference type="PANTHER" id="PTHR47797">
    <property type="entry name" value="DEHYDROGENASE, PUTATIVE (AFU_ORTHOLOGUE AFUA_8G05805)-RELATED"/>
    <property type="match status" value="1"/>
</dbReference>
<sequence>MRVSTLLGSVITLASAVFAQSVSYTDPATRIVYQSYTNSDGISFRIALPQEVSTNYDAILQIVSPVSKPWVGFAWGGTMVFNPLTLGWANGAGVTSSSRFAFGLNTPGAYDGETLIPMKGSGTNSTHWTMTVLCKGCTNWTDNENNPYLLPGTSTSVTFAWAVGNSPVYEPANNQSYFDVHQKYGKWTHNLNAARNSQFQGWVTANAQPATTPGGPTSTSTSAAPISTTSSAVVAGPSGAVPSSCGAPNPRYNPVLKSGWKATKVLGGMTNPRSIVFDTAGNMLVVQSGRGISIHGMSANGCASDTKMLISQNNLNHGIAFSVDGKYLYASSATQVLRWNYDAASKSVQGSSTVVVKGMYQGIHTTRTLLIAPHQPNLLLVSHGSSSNWDYPVSNPTSVPRSVVKVFDLSKAPSGGFDWIRDGWLAGYGLRNGVGIAFDNGNMLWEVENSGDDFTRRVNNNNVDIHIDNPAEELNYIGDVTKDNRKWFGYPTCFTVWQPRQFTDTTFKVGDQFVVAPNNTYKDSNCVGSSTQASLSFQAHSAPIDLKFDSTSSNLFITFHGSWNRQPTTGFKLINVPFTKAANGEYRPVANPDSNQGWEDIMTNPDVTRCVGNGPVMSQGCFRPAGLGFDKSGRLYMTSDTTQEGEIWVLGKQ</sequence>
<evidence type="ECO:0000256" key="1">
    <source>
        <dbReference type="SAM" id="SignalP"/>
    </source>
</evidence>
<reference evidence="4" key="1">
    <citation type="journal article" date="2020" name="Stud. Mycol.">
        <title>101 Dothideomycetes genomes: a test case for predicting lifestyles and emergence of pathogens.</title>
        <authorList>
            <person name="Haridas S."/>
            <person name="Albert R."/>
            <person name="Binder M."/>
            <person name="Bloem J."/>
            <person name="Labutti K."/>
            <person name="Salamov A."/>
            <person name="Andreopoulos B."/>
            <person name="Baker S."/>
            <person name="Barry K."/>
            <person name="Bills G."/>
            <person name="Bluhm B."/>
            <person name="Cannon C."/>
            <person name="Castanera R."/>
            <person name="Culley D."/>
            <person name="Daum C."/>
            <person name="Ezra D."/>
            <person name="Gonzalez J."/>
            <person name="Henrissat B."/>
            <person name="Kuo A."/>
            <person name="Liang C."/>
            <person name="Lipzen A."/>
            <person name="Lutzoni F."/>
            <person name="Magnuson J."/>
            <person name="Mondo S."/>
            <person name="Nolan M."/>
            <person name="Ohm R."/>
            <person name="Pangilinan J."/>
            <person name="Park H.-J."/>
            <person name="Ramirez L."/>
            <person name="Alfaro M."/>
            <person name="Sun H."/>
            <person name="Tritt A."/>
            <person name="Yoshinaga Y."/>
            <person name="Zwiers L.-H."/>
            <person name="Turgeon B."/>
            <person name="Goodwin S."/>
            <person name="Spatafora J."/>
            <person name="Crous P."/>
            <person name="Grigoriev I."/>
        </authorList>
    </citation>
    <scope>NUCLEOTIDE SEQUENCE</scope>
    <source>
        <strain evidence="4">CBS 101060</strain>
    </source>
</reference>
<dbReference type="Gene3D" id="2.120.10.30">
    <property type="entry name" value="TolB, C-terminal domain"/>
    <property type="match status" value="1"/>
</dbReference>
<dbReference type="OrthoDB" id="507128at2759"/>
<dbReference type="EMBL" id="MU006091">
    <property type="protein sequence ID" value="KAF2841713.1"/>
    <property type="molecule type" value="Genomic_DNA"/>
</dbReference>
<evidence type="ECO:0000259" key="3">
    <source>
        <dbReference type="Pfam" id="PF22807"/>
    </source>
</evidence>
<dbReference type="PANTHER" id="PTHR47797:SF5">
    <property type="entry name" value="CELLOBIOSE DEHYDROGENASE CYTOCHROME DOMAIN-CONTAINING PROTEIN"/>
    <property type="match status" value="1"/>
</dbReference>